<evidence type="ECO:0000256" key="5">
    <source>
        <dbReference type="ARBA" id="ARBA00038294"/>
    </source>
</evidence>
<sequence length="214" mass="22845">MITTWARVGHAFGSPLEQKNTPPDTMSYYGSYYGGRGYGWGGFGGLGYGYGSGWGWGGLGGLGCGYGYRSYGCWRSRLEQKHTPPDTMSYYGSYYGGRGYGWGGFGGLGYGYGSGWGWGGLGGLGCGYGYRSYGCWRSRLEQKHTPPDTMSYYGSYYGGRGYGWGGFGGLGYGYGSGWGWGGLGGLGCGYGYKSYGCGCWRPCCCGGYGYSGFY</sequence>
<organism evidence="6 7">
    <name type="scientific">Cnephaeus nilssonii</name>
    <name type="common">Northern bat</name>
    <name type="synonym">Eptesicus nilssonii</name>
    <dbReference type="NCBI Taxonomy" id="3371016"/>
    <lineage>
        <taxon>Eukaryota</taxon>
        <taxon>Metazoa</taxon>
        <taxon>Chordata</taxon>
        <taxon>Craniata</taxon>
        <taxon>Vertebrata</taxon>
        <taxon>Euteleostomi</taxon>
        <taxon>Mammalia</taxon>
        <taxon>Eutheria</taxon>
        <taxon>Laurasiatheria</taxon>
        <taxon>Chiroptera</taxon>
        <taxon>Yangochiroptera</taxon>
        <taxon>Vespertilionidae</taxon>
        <taxon>Cnephaeus</taxon>
    </lineage>
</organism>
<dbReference type="InterPro" id="IPR051528">
    <property type="entry name" value="KRTAP_type_19"/>
</dbReference>
<evidence type="ECO:0000313" key="6">
    <source>
        <dbReference type="EMBL" id="KAK1344385.1"/>
    </source>
</evidence>
<keyword evidence="7" id="KW-1185">Reference proteome</keyword>
<dbReference type="PANTHER" id="PTHR38140">
    <property type="entry name" value="KERATIN-ASSOCIATED PROTEIN 19-3-RELATED"/>
    <property type="match status" value="1"/>
</dbReference>
<dbReference type="AlphaFoldDB" id="A0AA40LSS0"/>
<evidence type="ECO:0000256" key="4">
    <source>
        <dbReference type="ARBA" id="ARBA00022744"/>
    </source>
</evidence>
<protein>
    <submittedName>
        <fullName evidence="6">Uncharacterized protein</fullName>
    </submittedName>
</protein>
<dbReference type="InterPro" id="IPR021743">
    <property type="entry name" value="KRTAP_type8/19/20/21/22"/>
</dbReference>
<dbReference type="Pfam" id="PF11759">
    <property type="entry name" value="KRTAP"/>
    <property type="match status" value="3"/>
</dbReference>
<evidence type="ECO:0000313" key="7">
    <source>
        <dbReference type="Proteomes" id="UP001177744"/>
    </source>
</evidence>
<proteinExistence type="inferred from homology"/>
<dbReference type="GO" id="GO:0005829">
    <property type="term" value="C:cytosol"/>
    <property type="evidence" value="ECO:0007669"/>
    <property type="project" value="UniProtKB-ARBA"/>
</dbReference>
<dbReference type="EMBL" id="JAULJE010000004">
    <property type="protein sequence ID" value="KAK1344385.1"/>
    <property type="molecule type" value="Genomic_DNA"/>
</dbReference>
<gene>
    <name evidence="6" type="ORF">QTO34_014952</name>
</gene>
<comment type="similarity">
    <text evidence="5">Belongs to the KRTAP type 19 family.</text>
</comment>
<accession>A0AA40LSS0</accession>
<name>A0AA40LSS0_CNENI</name>
<evidence type="ECO:0000256" key="1">
    <source>
        <dbReference type="ARBA" id="ARBA00003327"/>
    </source>
</evidence>
<dbReference type="Proteomes" id="UP001177744">
    <property type="component" value="Unassembled WGS sequence"/>
</dbReference>
<dbReference type="GO" id="GO:0005882">
    <property type="term" value="C:intermediate filament"/>
    <property type="evidence" value="ECO:0007669"/>
    <property type="project" value="UniProtKB-KW"/>
</dbReference>
<dbReference type="PANTHER" id="PTHR38140:SF5">
    <property type="entry name" value="KERATIN-ASSOCIATED PROTEIN 19-4-RELATED"/>
    <property type="match status" value="1"/>
</dbReference>
<comment type="function">
    <text evidence="1">In the hair cortex, hair keratin intermediate filaments are embedded in an interfilamentous matrix, consisting of hair keratin-associated proteins (KRTAP), which are essential for the formation of a rigid and resistant hair shaft through their extensive disulfide bond cross-linking with abundant cysteine residues of hair keratins. The matrix proteins include the high-sulfur and high-glycine-tyrosine keratins.</text>
</comment>
<comment type="subunit">
    <text evidence="2">Interacts with hair keratins.</text>
</comment>
<keyword evidence="4" id="KW-0416">Keratin</keyword>
<comment type="caution">
    <text evidence="6">The sequence shown here is derived from an EMBL/GenBank/DDBJ whole genome shotgun (WGS) entry which is preliminary data.</text>
</comment>
<evidence type="ECO:0000256" key="2">
    <source>
        <dbReference type="ARBA" id="ARBA00011662"/>
    </source>
</evidence>
<evidence type="ECO:0000256" key="3">
    <source>
        <dbReference type="ARBA" id="ARBA00022737"/>
    </source>
</evidence>
<keyword evidence="3" id="KW-0677">Repeat</keyword>
<reference evidence="6" key="1">
    <citation type="submission" date="2023-06" db="EMBL/GenBank/DDBJ databases">
        <title>Reference genome for the Northern bat (Eptesicus nilssonii), a most northern bat species.</title>
        <authorList>
            <person name="Laine V.N."/>
            <person name="Pulliainen A.T."/>
            <person name="Lilley T.M."/>
        </authorList>
    </citation>
    <scope>NUCLEOTIDE SEQUENCE</scope>
    <source>
        <strain evidence="6">BLF_Eptnil</strain>
        <tissue evidence="6">Kidney</tissue>
    </source>
</reference>